<dbReference type="PANTHER" id="PTHR10655:SF17">
    <property type="entry name" value="LYSOPHOSPHOLIPASE-LIKE PROTEIN 1"/>
    <property type="match status" value="1"/>
</dbReference>
<protein>
    <recommendedName>
        <fullName evidence="4">Phospholipase/carboxylesterase/thioesterase domain-containing protein</fullName>
    </recommendedName>
</protein>
<accession>A0A6N7PJF1</accession>
<evidence type="ECO:0000313" key="5">
    <source>
        <dbReference type="EMBL" id="MRG92118.1"/>
    </source>
</evidence>
<evidence type="ECO:0000313" key="6">
    <source>
        <dbReference type="Proteomes" id="UP000440224"/>
    </source>
</evidence>
<comment type="caution">
    <text evidence="5">The sequence shown here is derived from an EMBL/GenBank/DDBJ whole genome shotgun (WGS) entry which is preliminary data.</text>
</comment>
<dbReference type="InterPro" id="IPR050565">
    <property type="entry name" value="LYPA1-2/EST-like"/>
</dbReference>
<reference evidence="5 6" key="1">
    <citation type="submission" date="2019-10" db="EMBL/GenBank/DDBJ databases">
        <title>A soil myxobacterium in the family Polyangiaceae.</title>
        <authorList>
            <person name="Li Y."/>
            <person name="Wang J."/>
        </authorList>
    </citation>
    <scope>NUCLEOTIDE SEQUENCE [LARGE SCALE GENOMIC DNA]</scope>
    <source>
        <strain evidence="5 6">DSM 14734</strain>
    </source>
</reference>
<dbReference type="EMBL" id="WJIE01000002">
    <property type="protein sequence ID" value="MRG92118.1"/>
    <property type="molecule type" value="Genomic_DNA"/>
</dbReference>
<name>A0A6N7PJF1_9BACT</name>
<evidence type="ECO:0000256" key="1">
    <source>
        <dbReference type="ARBA" id="ARBA00006499"/>
    </source>
</evidence>
<dbReference type="InterPro" id="IPR003140">
    <property type="entry name" value="PLipase/COase/thioEstase"/>
</dbReference>
<evidence type="ECO:0000259" key="4">
    <source>
        <dbReference type="Pfam" id="PF02230"/>
    </source>
</evidence>
<proteinExistence type="inferred from homology"/>
<evidence type="ECO:0000256" key="2">
    <source>
        <dbReference type="ARBA" id="ARBA00022801"/>
    </source>
</evidence>
<sequence length="283" mass="30306">MRRQHATPTPSLQPRPPIGNGVGYSDGPGRGWTCYRPPPMEPSLIGPLRVHARGGDDHRGGGDGPAILLCHGFGAPGEDLVSLCRVVDAGRGVRWFFPEAPLEVEVGPGIRGRAWWDIGMDRLMALVMRGDIDGAMKRLDEVPDGLAPARDALAATIDALEKHHGVKRDRLVVGGFSQGAMVTTELVTHLREPFAGLAVLSGTRLGGDRWQEGFEALGERLSALVSHGRRDPLLPFGRAEILRDMMTTAKARVTWVPHGGAHEIPQGVVSALGTFAKERLGGA</sequence>
<dbReference type="SUPFAM" id="SSF53474">
    <property type="entry name" value="alpha/beta-Hydrolases"/>
    <property type="match status" value="1"/>
</dbReference>
<dbReference type="OrthoDB" id="9780848at2"/>
<dbReference type="AlphaFoldDB" id="A0A6N7PJF1"/>
<evidence type="ECO:0000256" key="3">
    <source>
        <dbReference type="SAM" id="MobiDB-lite"/>
    </source>
</evidence>
<dbReference type="PANTHER" id="PTHR10655">
    <property type="entry name" value="LYSOPHOSPHOLIPASE-RELATED"/>
    <property type="match status" value="1"/>
</dbReference>
<dbReference type="Pfam" id="PF02230">
    <property type="entry name" value="Abhydrolase_2"/>
    <property type="match status" value="1"/>
</dbReference>
<dbReference type="InterPro" id="IPR029058">
    <property type="entry name" value="AB_hydrolase_fold"/>
</dbReference>
<comment type="similarity">
    <text evidence="1">Belongs to the AB hydrolase superfamily. AB hydrolase 2 family.</text>
</comment>
<feature type="region of interest" description="Disordered" evidence="3">
    <location>
        <begin position="1"/>
        <end position="24"/>
    </location>
</feature>
<dbReference type="Proteomes" id="UP000440224">
    <property type="component" value="Unassembled WGS sequence"/>
</dbReference>
<dbReference type="Gene3D" id="3.40.50.1820">
    <property type="entry name" value="alpha/beta hydrolase"/>
    <property type="match status" value="1"/>
</dbReference>
<keyword evidence="6" id="KW-1185">Reference proteome</keyword>
<feature type="domain" description="Phospholipase/carboxylesterase/thioesterase" evidence="4">
    <location>
        <begin position="65"/>
        <end position="275"/>
    </location>
</feature>
<keyword evidence="2" id="KW-0378">Hydrolase</keyword>
<dbReference type="GO" id="GO:0016787">
    <property type="term" value="F:hydrolase activity"/>
    <property type="evidence" value="ECO:0007669"/>
    <property type="project" value="UniProtKB-KW"/>
</dbReference>
<organism evidence="5 6">
    <name type="scientific">Polyangium spumosum</name>
    <dbReference type="NCBI Taxonomy" id="889282"/>
    <lineage>
        <taxon>Bacteria</taxon>
        <taxon>Pseudomonadati</taxon>
        <taxon>Myxococcota</taxon>
        <taxon>Polyangia</taxon>
        <taxon>Polyangiales</taxon>
        <taxon>Polyangiaceae</taxon>
        <taxon>Polyangium</taxon>
    </lineage>
</organism>
<gene>
    <name evidence="5" type="ORF">GF068_09285</name>
</gene>
<feature type="compositionally biased region" description="Polar residues" evidence="3">
    <location>
        <begin position="1"/>
        <end position="10"/>
    </location>
</feature>